<dbReference type="Proteomes" id="UP000075502">
    <property type="component" value="Unassembled WGS sequence"/>
</dbReference>
<dbReference type="AlphaFoldDB" id="A0A150TRL9"/>
<evidence type="ECO:0000313" key="2">
    <source>
        <dbReference type="Proteomes" id="UP000075502"/>
    </source>
</evidence>
<name>A0A150TRL9_SORCE</name>
<accession>A0A150TRL9</accession>
<gene>
    <name evidence="1" type="ORF">BE21_30935</name>
</gene>
<proteinExistence type="predicted"/>
<sequence>MLRGAVPAADVPEVRKMATMILAPQQADVSISQGGFVVDFGLSRGPLSYWPKLAAPTLYALCRSHLGSPSARFSLNTEQLRKIRIGESRSDRWLWLFEEPRRILVFCREATQDVQPENPGQLERWVSARKVWAVFEQPMTCPHCRVSAARFRAVEGALVCQACGRSWRVDRGVLEGAVLETAG</sequence>
<reference evidence="1 2" key="1">
    <citation type="submission" date="2014-02" db="EMBL/GenBank/DDBJ databases">
        <title>The small core and large imbalanced accessory genome model reveals a collaborative survival strategy of Sorangium cellulosum strains in nature.</title>
        <authorList>
            <person name="Han K."/>
            <person name="Peng R."/>
            <person name="Blom J."/>
            <person name="Li Y.-Z."/>
        </authorList>
    </citation>
    <scope>NUCLEOTIDE SEQUENCE [LARGE SCALE GENOMIC DNA]</scope>
    <source>
        <strain evidence="1 2">So0007-03</strain>
    </source>
</reference>
<comment type="caution">
    <text evidence="1">The sequence shown here is derived from an EMBL/GenBank/DDBJ whole genome shotgun (WGS) entry which is preliminary data.</text>
</comment>
<evidence type="ECO:0000313" key="1">
    <source>
        <dbReference type="EMBL" id="KYG07108.1"/>
    </source>
</evidence>
<protein>
    <submittedName>
        <fullName evidence="1">Uncharacterized protein</fullName>
    </submittedName>
</protein>
<dbReference type="EMBL" id="JEME01001447">
    <property type="protein sequence ID" value="KYG07108.1"/>
    <property type="molecule type" value="Genomic_DNA"/>
</dbReference>
<organism evidence="1 2">
    <name type="scientific">Sorangium cellulosum</name>
    <name type="common">Polyangium cellulosum</name>
    <dbReference type="NCBI Taxonomy" id="56"/>
    <lineage>
        <taxon>Bacteria</taxon>
        <taxon>Pseudomonadati</taxon>
        <taxon>Myxococcota</taxon>
        <taxon>Polyangia</taxon>
        <taxon>Polyangiales</taxon>
        <taxon>Polyangiaceae</taxon>
        <taxon>Sorangium</taxon>
    </lineage>
</organism>